<evidence type="ECO:0000256" key="1">
    <source>
        <dbReference type="SAM" id="MobiDB-lite"/>
    </source>
</evidence>
<name>A0A1L9UB22_ASPBC</name>
<evidence type="ECO:0000313" key="3">
    <source>
        <dbReference type="Proteomes" id="UP000184499"/>
    </source>
</evidence>
<accession>A0A1L9UB22</accession>
<dbReference type="GeneID" id="93570856"/>
<keyword evidence="3" id="KW-1185">Reference proteome</keyword>
<gene>
    <name evidence="2" type="ORF">ASPBRDRAFT_131802</name>
</gene>
<sequence>MVPRPHSLFRGSDQEQDHRQDVRAPVINRMNQTFSAVANHKPVWLHPDIHETLGIICEDLHISEEGTHQDNLSPVFFEPLGTRHVPPPHPTAAETPTHAQKILDEWDRPTPRPPTVTDQLYLLMYRINVIFDTSPRDFEKDRGWSNTLSDYAKWFICGEITPELIAEEFDGLVWGPHASMPNVGFTARPRLNKPHILLALLTRSEANEMLCRSEALTILIVMLTRLERDELPNHNVIPMMVISVFPGFKLRILEAHYDARGLVIRKSDFLGFANRDAAMQNMDTLMSFMGSKMIGNTMVPNLMAEPETEVPPPPDDNSGQETNSRGLKFWRVGFLWRALRLMLKTHMSDIRDTVYTS</sequence>
<organism evidence="2 3">
    <name type="scientific">Aspergillus brasiliensis (strain CBS 101740 / IMI 381727 / IBT 21946)</name>
    <dbReference type="NCBI Taxonomy" id="767769"/>
    <lineage>
        <taxon>Eukaryota</taxon>
        <taxon>Fungi</taxon>
        <taxon>Dikarya</taxon>
        <taxon>Ascomycota</taxon>
        <taxon>Pezizomycotina</taxon>
        <taxon>Eurotiomycetes</taxon>
        <taxon>Eurotiomycetidae</taxon>
        <taxon>Eurotiales</taxon>
        <taxon>Aspergillaceae</taxon>
        <taxon>Aspergillus</taxon>
        <taxon>Aspergillus subgen. Circumdati</taxon>
    </lineage>
</organism>
<dbReference type="STRING" id="767769.A0A1L9UB22"/>
<dbReference type="Proteomes" id="UP000184499">
    <property type="component" value="Unassembled WGS sequence"/>
</dbReference>
<dbReference type="VEuPathDB" id="FungiDB:ASPBRDRAFT_131802"/>
<dbReference type="AlphaFoldDB" id="A0A1L9UB22"/>
<proteinExistence type="predicted"/>
<feature type="region of interest" description="Disordered" evidence="1">
    <location>
        <begin position="1"/>
        <end position="20"/>
    </location>
</feature>
<evidence type="ECO:0000313" key="2">
    <source>
        <dbReference type="EMBL" id="OJJ68900.1"/>
    </source>
</evidence>
<dbReference type="RefSeq" id="XP_067476149.1">
    <property type="nucleotide sequence ID" value="XM_067618368.1"/>
</dbReference>
<dbReference type="OMA" id="ERMFFQF"/>
<dbReference type="EMBL" id="KV878689">
    <property type="protein sequence ID" value="OJJ68900.1"/>
    <property type="molecule type" value="Genomic_DNA"/>
</dbReference>
<dbReference type="OrthoDB" id="4177740at2759"/>
<feature type="region of interest" description="Disordered" evidence="1">
    <location>
        <begin position="304"/>
        <end position="323"/>
    </location>
</feature>
<protein>
    <submittedName>
        <fullName evidence="2">Uncharacterized protein</fullName>
    </submittedName>
</protein>
<reference evidence="3" key="1">
    <citation type="journal article" date="2017" name="Genome Biol.">
        <title>Comparative genomics reveals high biological diversity and specific adaptations in the industrially and medically important fungal genus Aspergillus.</title>
        <authorList>
            <person name="de Vries R.P."/>
            <person name="Riley R."/>
            <person name="Wiebenga A."/>
            <person name="Aguilar-Osorio G."/>
            <person name="Amillis S."/>
            <person name="Uchima C.A."/>
            <person name="Anderluh G."/>
            <person name="Asadollahi M."/>
            <person name="Askin M."/>
            <person name="Barry K."/>
            <person name="Battaglia E."/>
            <person name="Bayram O."/>
            <person name="Benocci T."/>
            <person name="Braus-Stromeyer S.A."/>
            <person name="Caldana C."/>
            <person name="Canovas D."/>
            <person name="Cerqueira G.C."/>
            <person name="Chen F."/>
            <person name="Chen W."/>
            <person name="Choi C."/>
            <person name="Clum A."/>
            <person name="Dos Santos R.A."/>
            <person name="Damasio A.R."/>
            <person name="Diallinas G."/>
            <person name="Emri T."/>
            <person name="Fekete E."/>
            <person name="Flipphi M."/>
            <person name="Freyberg S."/>
            <person name="Gallo A."/>
            <person name="Gournas C."/>
            <person name="Habgood R."/>
            <person name="Hainaut M."/>
            <person name="Harispe M.L."/>
            <person name="Henrissat B."/>
            <person name="Hilden K.S."/>
            <person name="Hope R."/>
            <person name="Hossain A."/>
            <person name="Karabika E."/>
            <person name="Karaffa L."/>
            <person name="Karanyi Z."/>
            <person name="Krasevec N."/>
            <person name="Kuo A."/>
            <person name="Kusch H."/>
            <person name="LaButti K."/>
            <person name="Lagendijk E.L."/>
            <person name="Lapidus A."/>
            <person name="Levasseur A."/>
            <person name="Lindquist E."/>
            <person name="Lipzen A."/>
            <person name="Logrieco A.F."/>
            <person name="MacCabe A."/>
            <person name="Maekelae M.R."/>
            <person name="Malavazi I."/>
            <person name="Melin P."/>
            <person name="Meyer V."/>
            <person name="Mielnichuk N."/>
            <person name="Miskei M."/>
            <person name="Molnar A.P."/>
            <person name="Mule G."/>
            <person name="Ngan C.Y."/>
            <person name="Orejas M."/>
            <person name="Orosz E."/>
            <person name="Ouedraogo J.P."/>
            <person name="Overkamp K.M."/>
            <person name="Park H.-S."/>
            <person name="Perrone G."/>
            <person name="Piumi F."/>
            <person name="Punt P.J."/>
            <person name="Ram A.F."/>
            <person name="Ramon A."/>
            <person name="Rauscher S."/>
            <person name="Record E."/>
            <person name="Riano-Pachon D.M."/>
            <person name="Robert V."/>
            <person name="Roehrig J."/>
            <person name="Ruller R."/>
            <person name="Salamov A."/>
            <person name="Salih N.S."/>
            <person name="Samson R.A."/>
            <person name="Sandor E."/>
            <person name="Sanguinetti M."/>
            <person name="Schuetze T."/>
            <person name="Sepcic K."/>
            <person name="Shelest E."/>
            <person name="Sherlock G."/>
            <person name="Sophianopoulou V."/>
            <person name="Squina F.M."/>
            <person name="Sun H."/>
            <person name="Susca A."/>
            <person name="Todd R.B."/>
            <person name="Tsang A."/>
            <person name="Unkles S.E."/>
            <person name="van de Wiele N."/>
            <person name="van Rossen-Uffink D."/>
            <person name="Oliveira J.V."/>
            <person name="Vesth T.C."/>
            <person name="Visser J."/>
            <person name="Yu J.-H."/>
            <person name="Zhou M."/>
            <person name="Andersen M.R."/>
            <person name="Archer D.B."/>
            <person name="Baker S.E."/>
            <person name="Benoit I."/>
            <person name="Brakhage A.A."/>
            <person name="Braus G.H."/>
            <person name="Fischer R."/>
            <person name="Frisvad J.C."/>
            <person name="Goldman G.H."/>
            <person name="Houbraken J."/>
            <person name="Oakley B."/>
            <person name="Pocsi I."/>
            <person name="Scazzocchio C."/>
            <person name="Seiboth B."/>
            <person name="vanKuyk P.A."/>
            <person name="Wortman J."/>
            <person name="Dyer P.S."/>
            <person name="Grigoriev I.V."/>
        </authorList>
    </citation>
    <scope>NUCLEOTIDE SEQUENCE [LARGE SCALE GENOMIC DNA]</scope>
    <source>
        <strain evidence="3">CBS 101740 / IMI 381727 / IBT 21946</strain>
    </source>
</reference>